<evidence type="ECO:0000313" key="3">
    <source>
        <dbReference type="Proteomes" id="UP000076738"/>
    </source>
</evidence>
<reference evidence="2 3" key="1">
    <citation type="journal article" date="2016" name="Mol. Biol. Evol.">
        <title>Comparative Genomics of Early-Diverging Mushroom-Forming Fungi Provides Insights into the Origins of Lignocellulose Decay Capabilities.</title>
        <authorList>
            <person name="Nagy L.G."/>
            <person name="Riley R."/>
            <person name="Tritt A."/>
            <person name="Adam C."/>
            <person name="Daum C."/>
            <person name="Floudas D."/>
            <person name="Sun H."/>
            <person name="Yadav J.S."/>
            <person name="Pangilinan J."/>
            <person name="Larsson K.H."/>
            <person name="Matsuura K."/>
            <person name="Barry K."/>
            <person name="Labutti K."/>
            <person name="Kuo R."/>
            <person name="Ohm R.A."/>
            <person name="Bhattacharya S.S."/>
            <person name="Shirouzu T."/>
            <person name="Yoshinaga Y."/>
            <person name="Martin F.M."/>
            <person name="Grigoriev I.V."/>
            <person name="Hibbett D.S."/>
        </authorList>
    </citation>
    <scope>NUCLEOTIDE SEQUENCE [LARGE SCALE GENOMIC DNA]</scope>
    <source>
        <strain evidence="2 3">TUFC12733</strain>
    </source>
</reference>
<feature type="region of interest" description="Disordered" evidence="1">
    <location>
        <begin position="112"/>
        <end position="154"/>
    </location>
</feature>
<dbReference type="AlphaFoldDB" id="A0A167FY59"/>
<evidence type="ECO:0000256" key="1">
    <source>
        <dbReference type="SAM" id="MobiDB-lite"/>
    </source>
</evidence>
<organism evidence="2 3">
    <name type="scientific">Calocera viscosa (strain TUFC12733)</name>
    <dbReference type="NCBI Taxonomy" id="1330018"/>
    <lineage>
        <taxon>Eukaryota</taxon>
        <taxon>Fungi</taxon>
        <taxon>Dikarya</taxon>
        <taxon>Basidiomycota</taxon>
        <taxon>Agaricomycotina</taxon>
        <taxon>Dacrymycetes</taxon>
        <taxon>Dacrymycetales</taxon>
        <taxon>Dacrymycetaceae</taxon>
        <taxon>Calocera</taxon>
    </lineage>
</organism>
<dbReference type="Proteomes" id="UP000076738">
    <property type="component" value="Unassembled WGS sequence"/>
</dbReference>
<name>A0A167FY59_CALVF</name>
<keyword evidence="3" id="KW-1185">Reference proteome</keyword>
<sequence length="268" mass="29243">MATPARASAIQQSTYICSGVTVQGLPTRSVLKSEARYFVSISIDEEQVWKSREIRSKESTVVWDKEGDKHEFECAATGSLKVTLCKNHSRVAQLITKLTTNENSMLIRLSLSQKDTTPPAPETTLQEPIPTTGADANAAPPQPEGAANSPTAVGGDVGDFTHGLGDIATMLGELRGKLDLFATSIDEMPHIHPYLRMSWIILSATIIGSEVVEAQQQRIESIKRLIAKMTTVYEFLCGTRVLRGDKVRTGVLFRLALQTVDCAHFISS</sequence>
<proteinExistence type="predicted"/>
<protein>
    <submittedName>
        <fullName evidence="2">Uncharacterized protein</fullName>
    </submittedName>
</protein>
<dbReference type="EMBL" id="KV417357">
    <property type="protein sequence ID" value="KZO89970.1"/>
    <property type="molecule type" value="Genomic_DNA"/>
</dbReference>
<gene>
    <name evidence="2" type="ORF">CALVIDRAFT_603287</name>
</gene>
<accession>A0A167FY59</accession>
<evidence type="ECO:0000313" key="2">
    <source>
        <dbReference type="EMBL" id="KZO89970.1"/>
    </source>
</evidence>
<dbReference type="STRING" id="1330018.A0A167FY59"/>